<dbReference type="Proteomes" id="UP000554965">
    <property type="component" value="Unassembled WGS sequence"/>
</dbReference>
<gene>
    <name evidence="1" type="ORF">MSIMFB_01130</name>
</gene>
<dbReference type="InterPro" id="IPR036291">
    <property type="entry name" value="NAD(P)-bd_dom_sf"/>
</dbReference>
<dbReference type="SUPFAM" id="SSF51735">
    <property type="entry name" value="NAD(P)-binding Rossmann-fold domains"/>
    <property type="match status" value="1"/>
</dbReference>
<evidence type="ECO:0000313" key="1">
    <source>
        <dbReference type="EMBL" id="SOJ53631.1"/>
    </source>
</evidence>
<name>A0A7Z7IHH2_9MYCO</name>
<evidence type="ECO:0000313" key="2">
    <source>
        <dbReference type="Proteomes" id="UP000554965"/>
    </source>
</evidence>
<comment type="caution">
    <text evidence="1">The sequence shown here is derived from an EMBL/GenBank/DDBJ whole genome shotgun (WGS) entry which is preliminary data.</text>
</comment>
<organism evidence="1 2">
    <name type="scientific">Mycobacterium simulans</name>
    <dbReference type="NCBI Taxonomy" id="627089"/>
    <lineage>
        <taxon>Bacteria</taxon>
        <taxon>Bacillati</taxon>
        <taxon>Actinomycetota</taxon>
        <taxon>Actinomycetes</taxon>
        <taxon>Mycobacteriales</taxon>
        <taxon>Mycobacteriaceae</taxon>
        <taxon>Mycobacterium</taxon>
    </lineage>
</organism>
<dbReference type="Gene3D" id="3.40.50.720">
    <property type="entry name" value="NAD(P)-binding Rossmann-like Domain"/>
    <property type="match status" value="1"/>
</dbReference>
<reference evidence="1 2" key="1">
    <citation type="submission" date="2017-10" db="EMBL/GenBank/DDBJ databases">
        <authorList>
            <consortium name="Urmite Genomes"/>
        </authorList>
    </citation>
    <scope>NUCLEOTIDE SEQUENCE [LARGE SCALE GENOMIC DNA]</scope>
    <source>
        <strain evidence="1 2">FB-527</strain>
    </source>
</reference>
<protein>
    <submittedName>
        <fullName evidence="1">Uncharacterized protein</fullName>
    </submittedName>
</protein>
<sequence length="96" mass="9978">MARCPKVARNILSQGDRVVATARRADQIRTQVPDAGDALLSVDLDVTNADQVTQAVKAAIDNRPTTTSPAPSLNSARNSGECFAVSAGSATAPSWL</sequence>
<dbReference type="RefSeq" id="WP_186241840.1">
    <property type="nucleotide sequence ID" value="NZ_OCTY01000002.1"/>
</dbReference>
<proteinExistence type="predicted"/>
<dbReference type="AlphaFoldDB" id="A0A7Z7IHH2"/>
<dbReference type="EMBL" id="OCTY01000002">
    <property type="protein sequence ID" value="SOJ53631.1"/>
    <property type="molecule type" value="Genomic_DNA"/>
</dbReference>
<accession>A0A7Z7IHH2</accession>
<keyword evidence="2" id="KW-1185">Reference proteome</keyword>